<evidence type="ECO:0000313" key="1">
    <source>
        <dbReference type="EMBL" id="MCP2261613.1"/>
    </source>
</evidence>
<evidence type="ECO:0000313" key="2">
    <source>
        <dbReference type="Proteomes" id="UP001205311"/>
    </source>
</evidence>
<name>A0ABT1I1E9_STRSD</name>
<dbReference type="Proteomes" id="UP001205311">
    <property type="component" value="Unassembled WGS sequence"/>
</dbReference>
<comment type="caution">
    <text evidence="1">The sequence shown here is derived from an EMBL/GenBank/DDBJ whole genome shotgun (WGS) entry which is preliminary data.</text>
</comment>
<sequence>MLGVEVVGALQGTGPVLMSLIHSLTSLVQVLSCLTGPAEHSAQPRDDLTQR</sequence>
<reference evidence="1 2" key="1">
    <citation type="submission" date="2022-06" db="EMBL/GenBank/DDBJ databases">
        <title>Genomic Encyclopedia of Archaeal and Bacterial Type Strains, Phase II (KMG-II): from individual species to whole genera.</title>
        <authorList>
            <person name="Goeker M."/>
        </authorList>
    </citation>
    <scope>NUCLEOTIDE SEQUENCE [LARGE SCALE GENOMIC DNA]</scope>
    <source>
        <strain evidence="1 2">DSM 40477</strain>
    </source>
</reference>
<keyword evidence="2" id="KW-1185">Reference proteome</keyword>
<dbReference type="RefSeq" id="WP_253672605.1">
    <property type="nucleotide sequence ID" value="NZ_JAMTCP010000045.1"/>
</dbReference>
<gene>
    <name evidence="1" type="ORF">LX15_005339</name>
</gene>
<accession>A0ABT1I1E9</accession>
<protein>
    <submittedName>
        <fullName evidence="1">Uncharacterized protein</fullName>
    </submittedName>
</protein>
<proteinExistence type="predicted"/>
<organism evidence="1 2">
    <name type="scientific">Streptoalloteichus tenebrarius (strain ATCC 17920 / DSM 40477 / JCM 4838 / CBS 697.72 / NBRC 16177 / NCIMB 11028 / NRRL B-12390 / A12253. 1 / ISP 5477)</name>
    <name type="common">Streptomyces tenebrarius</name>
    <dbReference type="NCBI Taxonomy" id="1933"/>
    <lineage>
        <taxon>Bacteria</taxon>
        <taxon>Bacillati</taxon>
        <taxon>Actinomycetota</taxon>
        <taxon>Actinomycetes</taxon>
        <taxon>Pseudonocardiales</taxon>
        <taxon>Pseudonocardiaceae</taxon>
        <taxon>Streptoalloteichus</taxon>
    </lineage>
</organism>
<dbReference type="EMBL" id="JAMTCP010000045">
    <property type="protein sequence ID" value="MCP2261613.1"/>
    <property type="molecule type" value="Genomic_DNA"/>
</dbReference>